<keyword evidence="1" id="KW-1133">Transmembrane helix</keyword>
<evidence type="ECO:0008006" key="4">
    <source>
        <dbReference type="Google" id="ProtNLM"/>
    </source>
</evidence>
<name>A0ABP5JRB9_9MICC</name>
<evidence type="ECO:0000313" key="2">
    <source>
        <dbReference type="EMBL" id="GAA2120846.1"/>
    </source>
</evidence>
<accession>A0ABP5JRB9</accession>
<organism evidence="2 3">
    <name type="scientific">Kocuria atrinae</name>
    <dbReference type="NCBI Taxonomy" id="592377"/>
    <lineage>
        <taxon>Bacteria</taxon>
        <taxon>Bacillati</taxon>
        <taxon>Actinomycetota</taxon>
        <taxon>Actinomycetes</taxon>
        <taxon>Micrococcales</taxon>
        <taxon>Micrococcaceae</taxon>
        <taxon>Kocuria</taxon>
    </lineage>
</organism>
<dbReference type="Proteomes" id="UP001500166">
    <property type="component" value="Unassembled WGS sequence"/>
</dbReference>
<keyword evidence="1" id="KW-0812">Transmembrane</keyword>
<keyword evidence="3" id="KW-1185">Reference proteome</keyword>
<dbReference type="EMBL" id="BAAAQA010000025">
    <property type="protein sequence ID" value="GAA2120846.1"/>
    <property type="molecule type" value="Genomic_DNA"/>
</dbReference>
<evidence type="ECO:0000313" key="3">
    <source>
        <dbReference type="Proteomes" id="UP001500166"/>
    </source>
</evidence>
<evidence type="ECO:0000256" key="1">
    <source>
        <dbReference type="SAM" id="Phobius"/>
    </source>
</evidence>
<sequence length="189" mass="20413">MTGSTVRRDHAVAAGWGFAEATVFFIVPDVWLSAVAMKSPKRGLRCVASATAGAVLGGAVTHLWGARTDAARSARALVTLPAVSPAMVRRIEEDYSAKGYTALLTGPLRGTPYKIYARTNGLLGRPLPRFLLWSVPARAPRFILVTAAIGGLAVLGRKLLPDAPEWVRWSVFAAGWIGFYTWFFKNVGR</sequence>
<feature type="transmembrane region" description="Helical" evidence="1">
    <location>
        <begin position="166"/>
        <end position="184"/>
    </location>
</feature>
<comment type="caution">
    <text evidence="2">The sequence shown here is derived from an EMBL/GenBank/DDBJ whole genome shotgun (WGS) entry which is preliminary data.</text>
</comment>
<gene>
    <name evidence="2" type="ORF">GCM10009824_22850</name>
</gene>
<dbReference type="RefSeq" id="WP_095797021.1">
    <property type="nucleotide sequence ID" value="NZ_BAAAQA010000025.1"/>
</dbReference>
<feature type="transmembrane region" description="Helical" evidence="1">
    <location>
        <begin position="12"/>
        <end position="32"/>
    </location>
</feature>
<reference evidence="3" key="1">
    <citation type="journal article" date="2019" name="Int. J. Syst. Evol. Microbiol.">
        <title>The Global Catalogue of Microorganisms (GCM) 10K type strain sequencing project: providing services to taxonomists for standard genome sequencing and annotation.</title>
        <authorList>
            <consortium name="The Broad Institute Genomics Platform"/>
            <consortium name="The Broad Institute Genome Sequencing Center for Infectious Disease"/>
            <person name="Wu L."/>
            <person name="Ma J."/>
        </authorList>
    </citation>
    <scope>NUCLEOTIDE SEQUENCE [LARGE SCALE GENOMIC DNA]</scope>
    <source>
        <strain evidence="3">JCM 15914</strain>
    </source>
</reference>
<feature type="transmembrane region" description="Helical" evidence="1">
    <location>
        <begin position="142"/>
        <end position="160"/>
    </location>
</feature>
<proteinExistence type="predicted"/>
<keyword evidence="1" id="KW-0472">Membrane</keyword>
<protein>
    <recommendedName>
        <fullName evidence="4">DedA family protein</fullName>
    </recommendedName>
</protein>